<dbReference type="EMBL" id="JBBPBN010000041">
    <property type="protein sequence ID" value="KAK8998239.1"/>
    <property type="molecule type" value="Genomic_DNA"/>
</dbReference>
<keyword evidence="2" id="KW-1185">Reference proteome</keyword>
<evidence type="ECO:0000313" key="1">
    <source>
        <dbReference type="EMBL" id="KAK8998239.1"/>
    </source>
</evidence>
<evidence type="ECO:0008006" key="3">
    <source>
        <dbReference type="Google" id="ProtNLM"/>
    </source>
</evidence>
<dbReference type="InterPro" id="IPR052929">
    <property type="entry name" value="RNase_H-like_EbsB-rel"/>
</dbReference>
<dbReference type="Proteomes" id="UP001396334">
    <property type="component" value="Unassembled WGS sequence"/>
</dbReference>
<organism evidence="1 2">
    <name type="scientific">Hibiscus sabdariffa</name>
    <name type="common">roselle</name>
    <dbReference type="NCBI Taxonomy" id="183260"/>
    <lineage>
        <taxon>Eukaryota</taxon>
        <taxon>Viridiplantae</taxon>
        <taxon>Streptophyta</taxon>
        <taxon>Embryophyta</taxon>
        <taxon>Tracheophyta</taxon>
        <taxon>Spermatophyta</taxon>
        <taxon>Magnoliopsida</taxon>
        <taxon>eudicotyledons</taxon>
        <taxon>Gunneridae</taxon>
        <taxon>Pentapetalae</taxon>
        <taxon>rosids</taxon>
        <taxon>malvids</taxon>
        <taxon>Malvales</taxon>
        <taxon>Malvaceae</taxon>
        <taxon>Malvoideae</taxon>
        <taxon>Hibiscus</taxon>
    </lineage>
</organism>
<dbReference type="PANTHER" id="PTHR47074:SF61">
    <property type="entry name" value="RNASE H TYPE-1 DOMAIN-CONTAINING PROTEIN"/>
    <property type="match status" value="1"/>
</dbReference>
<gene>
    <name evidence="1" type="ORF">V6N11_083632</name>
</gene>
<evidence type="ECO:0000313" key="2">
    <source>
        <dbReference type="Proteomes" id="UP001396334"/>
    </source>
</evidence>
<sequence length="199" mass="22093">MQRQLPVRNTYPFCESCADIIDHLAFSCPTTLQILAYIGLPPVPAFQSHDFGETFAKWFTQQNKSQQLLLSVPYRVIWYAHNKLVHEGFACSITKSATFICALLLEFESLSSLSTPTVMAKDVKWLPPDVDIIKLNFSASFISSSHSSVPGVIAHDSQGLIMAACTYPHTEVVDAFAAEAIACERPSFLPSIWVSDQYT</sequence>
<proteinExistence type="predicted"/>
<accession>A0ABR2QCF0</accession>
<dbReference type="PANTHER" id="PTHR47074">
    <property type="entry name" value="BNAC02G40300D PROTEIN"/>
    <property type="match status" value="1"/>
</dbReference>
<comment type="caution">
    <text evidence="1">The sequence shown here is derived from an EMBL/GenBank/DDBJ whole genome shotgun (WGS) entry which is preliminary data.</text>
</comment>
<reference evidence="1 2" key="1">
    <citation type="journal article" date="2024" name="G3 (Bethesda)">
        <title>Genome assembly of Hibiscus sabdariffa L. provides insights into metabolisms of medicinal natural products.</title>
        <authorList>
            <person name="Kim T."/>
        </authorList>
    </citation>
    <scope>NUCLEOTIDE SEQUENCE [LARGE SCALE GENOMIC DNA]</scope>
    <source>
        <strain evidence="1">TK-2024</strain>
        <tissue evidence="1">Old leaves</tissue>
    </source>
</reference>
<protein>
    <recommendedName>
        <fullName evidence="3">Reverse transcriptase zinc-binding domain-containing protein</fullName>
    </recommendedName>
</protein>
<name>A0ABR2QCF0_9ROSI</name>